<evidence type="ECO:0000313" key="2">
    <source>
        <dbReference type="Proteomes" id="UP000325081"/>
    </source>
</evidence>
<evidence type="ECO:0000313" key="1">
    <source>
        <dbReference type="EMBL" id="GER42615.1"/>
    </source>
</evidence>
<protein>
    <submittedName>
        <fullName evidence="1">Histone chaperone ASF1</fullName>
    </submittedName>
</protein>
<keyword evidence="2" id="KW-1185">Reference proteome</keyword>
<organism evidence="1 2">
    <name type="scientific">Striga asiatica</name>
    <name type="common">Asiatic witchweed</name>
    <name type="synonym">Buchnera asiatica</name>
    <dbReference type="NCBI Taxonomy" id="4170"/>
    <lineage>
        <taxon>Eukaryota</taxon>
        <taxon>Viridiplantae</taxon>
        <taxon>Streptophyta</taxon>
        <taxon>Embryophyta</taxon>
        <taxon>Tracheophyta</taxon>
        <taxon>Spermatophyta</taxon>
        <taxon>Magnoliopsida</taxon>
        <taxon>eudicotyledons</taxon>
        <taxon>Gunneridae</taxon>
        <taxon>Pentapetalae</taxon>
        <taxon>asterids</taxon>
        <taxon>lamiids</taxon>
        <taxon>Lamiales</taxon>
        <taxon>Orobanchaceae</taxon>
        <taxon>Buchnereae</taxon>
        <taxon>Striga</taxon>
    </lineage>
</organism>
<sequence length="124" mass="13702">MSARDGVNVGVNAGYAGKNVDAKGEERSLVEGEIKHFPYYHWSAEVPEKKLIPHGQIVGLHGAVLIPNHIGYGHYSISQPIDSEPQRRVPPQAGTVDHWNLLGGGRRKTLRCIRGRKTWLGFVV</sequence>
<proteinExistence type="predicted"/>
<accession>A0A5A7QBH3</accession>
<name>A0A5A7QBH3_STRAF</name>
<gene>
    <name evidence="1" type="ORF">STAS_19409</name>
</gene>
<dbReference type="Proteomes" id="UP000325081">
    <property type="component" value="Unassembled WGS sequence"/>
</dbReference>
<dbReference type="AlphaFoldDB" id="A0A5A7QBH3"/>
<reference evidence="2" key="1">
    <citation type="journal article" date="2019" name="Curr. Biol.">
        <title>Genome Sequence of Striga asiatica Provides Insight into the Evolution of Plant Parasitism.</title>
        <authorList>
            <person name="Yoshida S."/>
            <person name="Kim S."/>
            <person name="Wafula E.K."/>
            <person name="Tanskanen J."/>
            <person name="Kim Y.M."/>
            <person name="Honaas L."/>
            <person name="Yang Z."/>
            <person name="Spallek T."/>
            <person name="Conn C.E."/>
            <person name="Ichihashi Y."/>
            <person name="Cheong K."/>
            <person name="Cui S."/>
            <person name="Der J.P."/>
            <person name="Gundlach H."/>
            <person name="Jiao Y."/>
            <person name="Hori C."/>
            <person name="Ishida J.K."/>
            <person name="Kasahara H."/>
            <person name="Kiba T."/>
            <person name="Kim M.S."/>
            <person name="Koo N."/>
            <person name="Laohavisit A."/>
            <person name="Lee Y.H."/>
            <person name="Lumba S."/>
            <person name="McCourt P."/>
            <person name="Mortimer J.C."/>
            <person name="Mutuku J.M."/>
            <person name="Nomura T."/>
            <person name="Sasaki-Sekimoto Y."/>
            <person name="Seto Y."/>
            <person name="Wang Y."/>
            <person name="Wakatake T."/>
            <person name="Sakakibara H."/>
            <person name="Demura T."/>
            <person name="Yamaguchi S."/>
            <person name="Yoneyama K."/>
            <person name="Manabe R.I."/>
            <person name="Nelson D.C."/>
            <person name="Schulman A.H."/>
            <person name="Timko M.P."/>
            <person name="dePamphilis C.W."/>
            <person name="Choi D."/>
            <person name="Shirasu K."/>
        </authorList>
    </citation>
    <scope>NUCLEOTIDE SEQUENCE [LARGE SCALE GENOMIC DNA]</scope>
    <source>
        <strain evidence="2">cv. UVA1</strain>
    </source>
</reference>
<dbReference type="EMBL" id="BKCP01006404">
    <property type="protein sequence ID" value="GER42615.1"/>
    <property type="molecule type" value="Genomic_DNA"/>
</dbReference>
<comment type="caution">
    <text evidence="1">The sequence shown here is derived from an EMBL/GenBank/DDBJ whole genome shotgun (WGS) entry which is preliminary data.</text>
</comment>